<evidence type="ECO:0000256" key="2">
    <source>
        <dbReference type="ARBA" id="ARBA00012254"/>
    </source>
</evidence>
<dbReference type="PROSITE" id="PS00373">
    <property type="entry name" value="GART"/>
    <property type="match status" value="1"/>
</dbReference>
<dbReference type="AlphaFoldDB" id="A0A8H6W6L1"/>
<comment type="pathway">
    <text evidence="1">Purine metabolism; IMP biosynthesis via de novo pathway; N(2)-formyl-N(1)-(5-phospho-D-ribosyl)glycinamide from N(1)-(5-phospho-D-ribosyl)glycinamide (10-formyl THF route): step 1/1.</text>
</comment>
<dbReference type="GO" id="GO:0005737">
    <property type="term" value="C:cytoplasm"/>
    <property type="evidence" value="ECO:0007669"/>
    <property type="project" value="TreeGrafter"/>
</dbReference>
<keyword evidence="4 11" id="KW-0808">Transferase</keyword>
<dbReference type="EMBL" id="JACAZF010000006">
    <property type="protein sequence ID" value="KAF7301194.1"/>
    <property type="molecule type" value="Genomic_DNA"/>
</dbReference>
<evidence type="ECO:0000313" key="12">
    <source>
        <dbReference type="Proteomes" id="UP000636479"/>
    </source>
</evidence>
<keyword evidence="12" id="KW-1185">Reference proteome</keyword>
<evidence type="ECO:0000256" key="6">
    <source>
        <dbReference type="ARBA" id="ARBA00038440"/>
    </source>
</evidence>
<feature type="domain" description="Formyl transferase N-terminal" evidence="10">
    <location>
        <begin position="4"/>
        <end position="196"/>
    </location>
</feature>
<dbReference type="RefSeq" id="XP_037219194.1">
    <property type="nucleotide sequence ID" value="XM_037363550.1"/>
</dbReference>
<dbReference type="OrthoDB" id="5575075at2759"/>
<evidence type="ECO:0000313" key="11">
    <source>
        <dbReference type="EMBL" id="KAF7301194.1"/>
    </source>
</evidence>
<comment type="similarity">
    <text evidence="6">Belongs to the GART family.</text>
</comment>
<evidence type="ECO:0000256" key="1">
    <source>
        <dbReference type="ARBA" id="ARBA00005054"/>
    </source>
</evidence>
<dbReference type="EC" id="2.1.2.2" evidence="2"/>
<sequence>MVHKRVVVLISGSGTNLQALIDAQNTPALPNAQIVLVFSNRKAAYGLTRASQAQIPTGYLALQPYLKANPGKTRDDYDAKVAKQVLEADPNVVVLAGWMHVFGDGFLSLMGTIPVINLHPALPGAFDGTNAIERAYDAFQRGEIEHSGAMVHRVVKDVDRGEPLVVKNVPIEKGESLDDFAARLHSVEWEIIVQATREVVDEADFRLDDN</sequence>
<dbReference type="SUPFAM" id="SSF53328">
    <property type="entry name" value="Formyltransferase"/>
    <property type="match status" value="1"/>
</dbReference>
<evidence type="ECO:0000256" key="7">
    <source>
        <dbReference type="ARBA" id="ARBA00041324"/>
    </source>
</evidence>
<organism evidence="11 12">
    <name type="scientific">Mycena indigotica</name>
    <dbReference type="NCBI Taxonomy" id="2126181"/>
    <lineage>
        <taxon>Eukaryota</taxon>
        <taxon>Fungi</taxon>
        <taxon>Dikarya</taxon>
        <taxon>Basidiomycota</taxon>
        <taxon>Agaricomycotina</taxon>
        <taxon>Agaricomycetes</taxon>
        <taxon>Agaricomycetidae</taxon>
        <taxon>Agaricales</taxon>
        <taxon>Marasmiineae</taxon>
        <taxon>Mycenaceae</taxon>
        <taxon>Mycena</taxon>
    </lineage>
</organism>
<dbReference type="InterPro" id="IPR001555">
    <property type="entry name" value="GART_AS"/>
</dbReference>
<protein>
    <recommendedName>
        <fullName evidence="3">Phosphoribosylglycinamide formyltransferase</fullName>
        <ecNumber evidence="2">2.1.2.2</ecNumber>
    </recommendedName>
    <alternativeName>
        <fullName evidence="8">5'-phosphoribosylglycinamide transformylase</fullName>
    </alternativeName>
    <alternativeName>
        <fullName evidence="7">GAR transformylase</fullName>
    </alternativeName>
</protein>
<dbReference type="PANTHER" id="PTHR43369">
    <property type="entry name" value="PHOSPHORIBOSYLGLYCINAMIDE FORMYLTRANSFERASE"/>
    <property type="match status" value="1"/>
</dbReference>
<accession>A0A8H6W6L1</accession>
<evidence type="ECO:0000256" key="3">
    <source>
        <dbReference type="ARBA" id="ARBA00022076"/>
    </source>
</evidence>
<dbReference type="PANTHER" id="PTHR43369:SF2">
    <property type="entry name" value="PHOSPHORIBOSYLGLYCINAMIDE FORMYLTRANSFERASE"/>
    <property type="match status" value="1"/>
</dbReference>
<dbReference type="CDD" id="cd08645">
    <property type="entry name" value="FMT_core_GART"/>
    <property type="match status" value="1"/>
</dbReference>
<dbReference type="Gene3D" id="3.40.50.170">
    <property type="entry name" value="Formyl transferase, N-terminal domain"/>
    <property type="match status" value="1"/>
</dbReference>
<dbReference type="GO" id="GO:0006189">
    <property type="term" value="P:'de novo' IMP biosynthetic process"/>
    <property type="evidence" value="ECO:0007669"/>
    <property type="project" value="UniProtKB-UniPathway"/>
</dbReference>
<dbReference type="Pfam" id="PF00551">
    <property type="entry name" value="Formyl_trans_N"/>
    <property type="match status" value="1"/>
</dbReference>
<dbReference type="GO" id="GO:0004644">
    <property type="term" value="F:phosphoribosylglycinamide formyltransferase activity"/>
    <property type="evidence" value="ECO:0007669"/>
    <property type="project" value="UniProtKB-EC"/>
</dbReference>
<evidence type="ECO:0000256" key="5">
    <source>
        <dbReference type="ARBA" id="ARBA00022755"/>
    </source>
</evidence>
<dbReference type="InterPro" id="IPR002376">
    <property type="entry name" value="Formyl_transf_N"/>
</dbReference>
<comment type="caution">
    <text evidence="11">The sequence shown here is derived from an EMBL/GenBank/DDBJ whole genome shotgun (WGS) entry which is preliminary data.</text>
</comment>
<dbReference type="UniPathway" id="UPA00074">
    <property type="reaction ID" value="UER00126"/>
</dbReference>
<proteinExistence type="inferred from homology"/>
<dbReference type="NCBIfam" id="TIGR00639">
    <property type="entry name" value="PurN"/>
    <property type="match status" value="1"/>
</dbReference>
<dbReference type="FunFam" id="3.40.50.170:FF:000009">
    <property type="entry name" value="Phosphoribosylglycinamide formyltransferase (Eurofung)"/>
    <property type="match status" value="1"/>
</dbReference>
<evidence type="ECO:0000259" key="10">
    <source>
        <dbReference type="Pfam" id="PF00551"/>
    </source>
</evidence>
<evidence type="ECO:0000256" key="9">
    <source>
        <dbReference type="ARBA" id="ARBA00047664"/>
    </source>
</evidence>
<dbReference type="Proteomes" id="UP000636479">
    <property type="component" value="Unassembled WGS sequence"/>
</dbReference>
<name>A0A8H6W6L1_9AGAR</name>
<dbReference type="GeneID" id="59346066"/>
<evidence type="ECO:0000256" key="4">
    <source>
        <dbReference type="ARBA" id="ARBA00022679"/>
    </source>
</evidence>
<dbReference type="InterPro" id="IPR036477">
    <property type="entry name" value="Formyl_transf_N_sf"/>
</dbReference>
<evidence type="ECO:0000256" key="8">
    <source>
        <dbReference type="ARBA" id="ARBA00041682"/>
    </source>
</evidence>
<gene>
    <name evidence="11" type="ORF">MIND_00684000</name>
</gene>
<dbReference type="InterPro" id="IPR004607">
    <property type="entry name" value="GART"/>
</dbReference>
<reference evidence="11" key="1">
    <citation type="submission" date="2020-05" db="EMBL/GenBank/DDBJ databases">
        <title>Mycena genomes resolve the evolution of fungal bioluminescence.</title>
        <authorList>
            <person name="Tsai I.J."/>
        </authorList>
    </citation>
    <scope>NUCLEOTIDE SEQUENCE</scope>
    <source>
        <strain evidence="11">171206Taipei</strain>
    </source>
</reference>
<keyword evidence="5" id="KW-0658">Purine biosynthesis</keyword>
<comment type="catalytic activity">
    <reaction evidence="9">
        <text>N(1)-(5-phospho-beta-D-ribosyl)glycinamide + (6R)-10-formyltetrahydrofolate = N(2)-formyl-N(1)-(5-phospho-beta-D-ribosyl)glycinamide + (6S)-5,6,7,8-tetrahydrofolate + H(+)</text>
        <dbReference type="Rhea" id="RHEA:15053"/>
        <dbReference type="ChEBI" id="CHEBI:15378"/>
        <dbReference type="ChEBI" id="CHEBI:57453"/>
        <dbReference type="ChEBI" id="CHEBI:143788"/>
        <dbReference type="ChEBI" id="CHEBI:147286"/>
        <dbReference type="ChEBI" id="CHEBI:195366"/>
        <dbReference type="EC" id="2.1.2.2"/>
    </reaction>
</comment>